<evidence type="ECO:0000313" key="3">
    <source>
        <dbReference type="Proteomes" id="UP001531129"/>
    </source>
</evidence>
<sequence>MLDTVADVPRQDEKDLEGQYRGSHASRIRPDVVDIAMVKHLSDSVREAAIFMSGLERLLEQENNEHTDAVENRAPDNARDPGVSIDPGPQRDVLQDQHNLRDDERTDGRRRKVEKRDSVFGQHERLEAHHGEEAGGKEERGRPRLF</sequence>
<feature type="compositionally biased region" description="Basic and acidic residues" evidence="1">
    <location>
        <begin position="114"/>
        <end position="146"/>
    </location>
</feature>
<accession>A0ABU8CU63</accession>
<protein>
    <submittedName>
        <fullName evidence="2">Uncharacterized protein</fullName>
    </submittedName>
</protein>
<dbReference type="Proteomes" id="UP001531129">
    <property type="component" value="Unassembled WGS sequence"/>
</dbReference>
<dbReference type="EMBL" id="JBAMYC010000022">
    <property type="protein sequence ID" value="MEI1252184.1"/>
    <property type="molecule type" value="Genomic_DNA"/>
</dbReference>
<reference evidence="2 3" key="1">
    <citation type="submission" date="2024-01" db="EMBL/GenBank/DDBJ databases">
        <title>Draft genome sequences of three bacterial strains isolated from Acacia saligna represent a potential new species within the genus Rhizobium.</title>
        <authorList>
            <person name="Tambong J.T."/>
            <person name="Mnasri B."/>
        </authorList>
    </citation>
    <scope>NUCLEOTIDE SEQUENCE [LARGE SCALE GENOMIC DNA]</scope>
    <source>
        <strain evidence="2 3">1AS12I</strain>
    </source>
</reference>
<feature type="compositionally biased region" description="Basic and acidic residues" evidence="1">
    <location>
        <begin position="9"/>
        <end position="18"/>
    </location>
</feature>
<evidence type="ECO:0000313" key="2">
    <source>
        <dbReference type="EMBL" id="MEI1252184.1"/>
    </source>
</evidence>
<keyword evidence="3" id="KW-1185">Reference proteome</keyword>
<dbReference type="RefSeq" id="WP_335915793.1">
    <property type="nucleotide sequence ID" value="NZ_JBAMYB010000021.1"/>
</dbReference>
<organism evidence="2 3">
    <name type="scientific">Rhizobium aouanii</name>
    <dbReference type="NCBI Taxonomy" id="3118145"/>
    <lineage>
        <taxon>Bacteria</taxon>
        <taxon>Pseudomonadati</taxon>
        <taxon>Pseudomonadota</taxon>
        <taxon>Alphaproteobacteria</taxon>
        <taxon>Hyphomicrobiales</taxon>
        <taxon>Rhizobiaceae</taxon>
        <taxon>Rhizobium/Agrobacterium group</taxon>
        <taxon>Rhizobium</taxon>
    </lineage>
</organism>
<evidence type="ECO:0000256" key="1">
    <source>
        <dbReference type="SAM" id="MobiDB-lite"/>
    </source>
</evidence>
<proteinExistence type="predicted"/>
<feature type="compositionally biased region" description="Basic and acidic residues" evidence="1">
    <location>
        <begin position="93"/>
        <end position="107"/>
    </location>
</feature>
<feature type="compositionally biased region" description="Basic and acidic residues" evidence="1">
    <location>
        <begin position="62"/>
        <end position="79"/>
    </location>
</feature>
<gene>
    <name evidence="2" type="ORF">V8Q02_29915</name>
</gene>
<feature type="region of interest" description="Disordered" evidence="1">
    <location>
        <begin position="1"/>
        <end position="24"/>
    </location>
</feature>
<feature type="region of interest" description="Disordered" evidence="1">
    <location>
        <begin position="62"/>
        <end position="146"/>
    </location>
</feature>
<comment type="caution">
    <text evidence="2">The sequence shown here is derived from an EMBL/GenBank/DDBJ whole genome shotgun (WGS) entry which is preliminary data.</text>
</comment>
<name>A0ABU8CU63_9HYPH</name>